<protein>
    <submittedName>
        <fullName evidence="1">Uncharacterized protein</fullName>
    </submittedName>
</protein>
<accession>A0ABP8DI47</accession>
<comment type="caution">
    <text evidence="1">The sequence shown here is derived from an EMBL/GenBank/DDBJ whole genome shotgun (WGS) entry which is preliminary data.</text>
</comment>
<gene>
    <name evidence="1" type="ORF">GCM10022255_068960</name>
</gene>
<name>A0ABP8DI47_9ACTN</name>
<reference evidence="2" key="1">
    <citation type="journal article" date="2019" name="Int. J. Syst. Evol. Microbiol.">
        <title>The Global Catalogue of Microorganisms (GCM) 10K type strain sequencing project: providing services to taxonomists for standard genome sequencing and annotation.</title>
        <authorList>
            <consortium name="The Broad Institute Genomics Platform"/>
            <consortium name="The Broad Institute Genome Sequencing Center for Infectious Disease"/>
            <person name="Wu L."/>
            <person name="Ma J."/>
        </authorList>
    </citation>
    <scope>NUCLEOTIDE SEQUENCE [LARGE SCALE GENOMIC DNA]</scope>
    <source>
        <strain evidence="2">JCM 17441</strain>
    </source>
</reference>
<evidence type="ECO:0000313" key="2">
    <source>
        <dbReference type="Proteomes" id="UP001500620"/>
    </source>
</evidence>
<proteinExistence type="predicted"/>
<sequence length="86" mass="8868">MFAGGGAVGVGLVRVAEVGQRLRLAVPVTDLPVQLHRSREEADGSVVILEAMVGVADVVQRGRFTVAVTRPLEDGSAAVQFSSAPA</sequence>
<dbReference type="EMBL" id="BAABAT010000024">
    <property type="protein sequence ID" value="GAA4256383.1"/>
    <property type="molecule type" value="Genomic_DNA"/>
</dbReference>
<organism evidence="1 2">
    <name type="scientific">Dactylosporangium darangshiense</name>
    <dbReference type="NCBI Taxonomy" id="579108"/>
    <lineage>
        <taxon>Bacteria</taxon>
        <taxon>Bacillati</taxon>
        <taxon>Actinomycetota</taxon>
        <taxon>Actinomycetes</taxon>
        <taxon>Micromonosporales</taxon>
        <taxon>Micromonosporaceae</taxon>
        <taxon>Dactylosporangium</taxon>
    </lineage>
</organism>
<dbReference type="Proteomes" id="UP001500620">
    <property type="component" value="Unassembled WGS sequence"/>
</dbReference>
<keyword evidence="2" id="KW-1185">Reference proteome</keyword>
<evidence type="ECO:0000313" key="1">
    <source>
        <dbReference type="EMBL" id="GAA4256383.1"/>
    </source>
</evidence>